<protein>
    <submittedName>
        <fullName evidence="1">Uncharacterized protein</fullName>
    </submittedName>
</protein>
<dbReference type="Proteomes" id="UP000046784">
    <property type="component" value="Unassembled WGS sequence"/>
</dbReference>
<dbReference type="AlphaFoldDB" id="A0AAI8ZV11"/>
<name>A0AAI8ZV11_YERFR</name>
<proteinExistence type="predicted"/>
<comment type="caution">
    <text evidence="1">The sequence shown here is derived from an EMBL/GenBank/DDBJ whole genome shotgun (WGS) entry which is preliminary data.</text>
</comment>
<dbReference type="RefSeq" id="WP_057645711.1">
    <property type="nucleotide sequence ID" value="NZ_CABMMF010000048.1"/>
</dbReference>
<organism evidence="1 2">
    <name type="scientific">Yersinia frederiksenii</name>
    <dbReference type="NCBI Taxonomy" id="29484"/>
    <lineage>
        <taxon>Bacteria</taxon>
        <taxon>Pseudomonadati</taxon>
        <taxon>Pseudomonadota</taxon>
        <taxon>Gammaproteobacteria</taxon>
        <taxon>Enterobacterales</taxon>
        <taxon>Yersiniaceae</taxon>
        <taxon>Yersinia</taxon>
    </lineage>
</organism>
<gene>
    <name evidence="1" type="ORF">ERS008524_04208</name>
</gene>
<evidence type="ECO:0000313" key="1">
    <source>
        <dbReference type="EMBL" id="CFR14682.1"/>
    </source>
</evidence>
<accession>A0AAI8ZV11</accession>
<sequence>MKKPLDNFTVERLEEFIRQPLENGLTRSEQMELARIALAVKRVEPEWYVVITSVGVWQARYKTRSEAESHIKPWNKDYWIKEIYTTPQFSSPEIPKDWPTEDMVIAAFESKAFDALIAAVAEHQGWPYSCRESAECVTGIFKAMLAAAPESNHD</sequence>
<reference evidence="1 2" key="1">
    <citation type="submission" date="2015-03" db="EMBL/GenBank/DDBJ databases">
        <authorList>
            <consortium name="Pathogen Informatics"/>
            <person name="Murphy D."/>
        </authorList>
    </citation>
    <scope>NUCLEOTIDE SEQUENCE [LARGE SCALE GENOMIC DNA]</scope>
    <source>
        <strain evidence="1 2">3400/83</strain>
    </source>
</reference>
<evidence type="ECO:0000313" key="2">
    <source>
        <dbReference type="Proteomes" id="UP000046784"/>
    </source>
</evidence>
<dbReference type="EMBL" id="CGCB01000048">
    <property type="protein sequence ID" value="CFR14682.1"/>
    <property type="molecule type" value="Genomic_DNA"/>
</dbReference>